<dbReference type="OrthoDB" id="4281666at2"/>
<feature type="domain" description="DUF317" evidence="2">
    <location>
        <begin position="60"/>
        <end position="118"/>
    </location>
</feature>
<dbReference type="EMBL" id="QQBH01000052">
    <property type="protein sequence ID" value="RDD84076.1"/>
    <property type="molecule type" value="Genomic_DNA"/>
</dbReference>
<feature type="region of interest" description="Disordered" evidence="1">
    <location>
        <begin position="242"/>
        <end position="266"/>
    </location>
</feature>
<organism evidence="3 4">
    <name type="scientific">Streptomyces parvulus</name>
    <dbReference type="NCBI Taxonomy" id="146923"/>
    <lineage>
        <taxon>Bacteria</taxon>
        <taxon>Bacillati</taxon>
        <taxon>Actinomycetota</taxon>
        <taxon>Actinomycetes</taxon>
        <taxon>Kitasatosporales</taxon>
        <taxon>Streptomycetaceae</taxon>
        <taxon>Streptomyces</taxon>
    </lineage>
</organism>
<dbReference type="Pfam" id="PF03771">
    <property type="entry name" value="SPDY"/>
    <property type="match status" value="2"/>
</dbReference>
<feature type="domain" description="DUF317" evidence="2">
    <location>
        <begin position="169"/>
        <end position="221"/>
    </location>
</feature>
<sequence>MLPDPPRDPFNNLDPAQTVRVLPRHLAGPGQADLETIWAFPFDDGWHLHQGLEGMVFAISPCARLWTRFAPKPEERGADTWTIGMDRAPFGPRAWEITFDATTPAELLRDVHTELLDLYLEDRHSDKNHLVEDPTAPHEVYTPLLTHGWSHSVKTDGTQTFLPPEGLGGVRHRYATTGSDGPAWRAWGGYPSEPHWQAQFSAGAPTTLAAAFTASLISTEPLHRAVKQIPFHTRRHLYVAPAATPQPPSHLPPALPSAPHPAGRAR</sequence>
<name>A0A369UTN3_9ACTN</name>
<feature type="compositionally biased region" description="Pro residues" evidence="1">
    <location>
        <begin position="244"/>
        <end position="259"/>
    </location>
</feature>
<gene>
    <name evidence="3" type="ORF">DVZ84_37125</name>
</gene>
<evidence type="ECO:0000259" key="2">
    <source>
        <dbReference type="Pfam" id="PF03771"/>
    </source>
</evidence>
<evidence type="ECO:0000313" key="4">
    <source>
        <dbReference type="Proteomes" id="UP000253742"/>
    </source>
</evidence>
<evidence type="ECO:0000256" key="1">
    <source>
        <dbReference type="SAM" id="MobiDB-lite"/>
    </source>
</evidence>
<accession>A0A369UTN3</accession>
<dbReference type="Proteomes" id="UP000253742">
    <property type="component" value="Unassembled WGS sequence"/>
</dbReference>
<comment type="caution">
    <text evidence="3">The sequence shown here is derived from an EMBL/GenBank/DDBJ whole genome shotgun (WGS) entry which is preliminary data.</text>
</comment>
<proteinExistence type="predicted"/>
<dbReference type="InterPro" id="IPR005523">
    <property type="entry name" value="DUF317_SPDY"/>
</dbReference>
<evidence type="ECO:0000313" key="3">
    <source>
        <dbReference type="EMBL" id="RDD84076.1"/>
    </source>
</evidence>
<protein>
    <submittedName>
        <fullName evidence="3">DUF317 domain-containing protein</fullName>
    </submittedName>
</protein>
<dbReference type="AlphaFoldDB" id="A0A369UTN3"/>
<reference evidence="3 4" key="1">
    <citation type="submission" date="2018-07" db="EMBL/GenBank/DDBJ databases">
        <title>Genome guided investigation of antibiotics producing actinomycetales strain isolated from a Macau mangrove ecosystem.</title>
        <authorList>
            <person name="Hu D."/>
        </authorList>
    </citation>
    <scope>NUCLEOTIDE SEQUENCE [LARGE SCALE GENOMIC DNA]</scope>
    <source>
        <strain evidence="3 4">2297</strain>
    </source>
</reference>